<feature type="domain" description="Acetyl-coenzyme A synthetase N-terminal" evidence="4">
    <location>
        <begin position="23"/>
        <end position="80"/>
    </location>
</feature>
<protein>
    <submittedName>
        <fullName evidence="5">AMP-binding protein</fullName>
    </submittedName>
</protein>
<accession>A0ABU3SY74</accession>
<evidence type="ECO:0000256" key="1">
    <source>
        <dbReference type="ARBA" id="ARBA00006432"/>
    </source>
</evidence>
<dbReference type="Proteomes" id="UP001247805">
    <property type="component" value="Unassembled WGS sequence"/>
</dbReference>
<dbReference type="PANTHER" id="PTHR24095:SF243">
    <property type="entry name" value="ACETYL-COENZYME A SYNTHETASE"/>
    <property type="match status" value="1"/>
</dbReference>
<comment type="similarity">
    <text evidence="1">Belongs to the ATP-dependent AMP-binding enzyme family.</text>
</comment>
<dbReference type="InterPro" id="IPR042099">
    <property type="entry name" value="ANL_N_sf"/>
</dbReference>
<dbReference type="InterPro" id="IPR020845">
    <property type="entry name" value="AMP-binding_CS"/>
</dbReference>
<proteinExistence type="inferred from homology"/>
<reference evidence="5 6" key="1">
    <citation type="submission" date="2023-10" db="EMBL/GenBank/DDBJ databases">
        <title>Glaciecola aquimarina strain GGW-M5 nov., isolated from a coastal seawater.</title>
        <authorList>
            <person name="Bayburt H."/>
            <person name="Kim J.M."/>
            <person name="Choi B.J."/>
            <person name="Jeon C.O."/>
        </authorList>
    </citation>
    <scope>NUCLEOTIDE SEQUENCE [LARGE SCALE GENOMIC DNA]</scope>
    <source>
        <strain evidence="5 6">KCTC 32108</strain>
    </source>
</reference>
<evidence type="ECO:0000313" key="5">
    <source>
        <dbReference type="EMBL" id="MDU0354950.1"/>
    </source>
</evidence>
<dbReference type="Pfam" id="PF16177">
    <property type="entry name" value="ACAS_N"/>
    <property type="match status" value="1"/>
</dbReference>
<dbReference type="EMBL" id="JAWDIO010000002">
    <property type="protein sequence ID" value="MDU0354950.1"/>
    <property type="molecule type" value="Genomic_DNA"/>
</dbReference>
<comment type="caution">
    <text evidence="5">The sequence shown here is derived from an EMBL/GenBank/DDBJ whole genome shotgun (WGS) entry which is preliminary data.</text>
</comment>
<evidence type="ECO:0000259" key="4">
    <source>
        <dbReference type="Pfam" id="PF16177"/>
    </source>
</evidence>
<dbReference type="SUPFAM" id="SSF56801">
    <property type="entry name" value="Acetyl-CoA synthetase-like"/>
    <property type="match status" value="1"/>
</dbReference>
<dbReference type="Gene3D" id="3.40.50.12780">
    <property type="entry name" value="N-terminal domain of ligase-like"/>
    <property type="match status" value="1"/>
</dbReference>
<dbReference type="InterPro" id="IPR032387">
    <property type="entry name" value="ACAS_N"/>
</dbReference>
<dbReference type="Pfam" id="PF00501">
    <property type="entry name" value="AMP-binding"/>
    <property type="match status" value="1"/>
</dbReference>
<keyword evidence="2" id="KW-0007">Acetylation</keyword>
<keyword evidence="6" id="KW-1185">Reference proteome</keyword>
<name>A0ABU3SY74_9ALTE</name>
<gene>
    <name evidence="5" type="ORF">RS130_14445</name>
</gene>
<evidence type="ECO:0000313" key="6">
    <source>
        <dbReference type="Proteomes" id="UP001247805"/>
    </source>
</evidence>
<organism evidence="5 6">
    <name type="scientific">Paraglaciecola aquimarina</name>
    <dbReference type="NCBI Taxonomy" id="1235557"/>
    <lineage>
        <taxon>Bacteria</taxon>
        <taxon>Pseudomonadati</taxon>
        <taxon>Pseudomonadota</taxon>
        <taxon>Gammaproteobacteria</taxon>
        <taxon>Alteromonadales</taxon>
        <taxon>Alteromonadaceae</taxon>
        <taxon>Paraglaciecola</taxon>
    </lineage>
</organism>
<dbReference type="InterPro" id="IPR000873">
    <property type="entry name" value="AMP-dep_synth/lig_dom"/>
</dbReference>
<dbReference type="PROSITE" id="PS00455">
    <property type="entry name" value="AMP_BINDING"/>
    <property type="match status" value="1"/>
</dbReference>
<sequence length="407" mass="45268">MLSKRYPVSSEAKENALLDKSEYERMYQQSVEDPDGFWAEHGKRIDWIKPYTQISDCHFSKSDTHIKWYSDGVLNASYNCIDRHVNASPDRTAIIWEGDDPSVDKHISYLELHEQVCKLSNGLKSLGVGKGDRVVIYMPMVPEAAYAMLACARIGAVHSVIFGGFSPHAIADRIEDCAAKVVITADHARRGGNQLPLKDNVDKALTRESSACVSHVVVFENTQGRVDWSAKRDIWWHDLIAPQAAICEPEPMNAEDPLFILYTSGSTGTPKGVVHTTGGYMVYASMTHQHVFAYKPQDIYWCAADVGWITGHSYIVYGPLANGATTLMFEGIPTYPDVRRIGQVVDKHKVTLLYTAPTAIRALMAKGDEPIKGSTRKVYECWPVSVSQLIQKHGIGITKKSAMLHVQ</sequence>
<evidence type="ECO:0000256" key="2">
    <source>
        <dbReference type="ARBA" id="ARBA00022990"/>
    </source>
</evidence>
<evidence type="ECO:0000259" key="3">
    <source>
        <dbReference type="Pfam" id="PF00501"/>
    </source>
</evidence>
<feature type="domain" description="AMP-dependent synthetase/ligase" evidence="3">
    <location>
        <begin position="82"/>
        <end position="370"/>
    </location>
</feature>
<dbReference type="PANTHER" id="PTHR24095">
    <property type="entry name" value="ACETYL-COENZYME A SYNTHETASE"/>
    <property type="match status" value="1"/>
</dbReference>